<comment type="caution">
    <text evidence="6">The sequence shown here is derived from an EMBL/GenBank/DDBJ whole genome shotgun (WGS) entry which is preliminary data.</text>
</comment>
<evidence type="ECO:0000259" key="5">
    <source>
        <dbReference type="Pfam" id="PF07732"/>
    </source>
</evidence>
<feature type="domain" description="Plastocyanin-like" evidence="5">
    <location>
        <begin position="84"/>
        <end position="183"/>
    </location>
</feature>
<dbReference type="InterPro" id="IPR045087">
    <property type="entry name" value="Cu-oxidase_fam"/>
</dbReference>
<dbReference type="Pfam" id="PF07732">
    <property type="entry name" value="Cu-oxidase_3"/>
    <property type="match status" value="1"/>
</dbReference>
<accession>A0A1Y1SCV8</accession>
<dbReference type="PANTHER" id="PTHR11709">
    <property type="entry name" value="MULTI-COPPER OXIDASE"/>
    <property type="match status" value="1"/>
</dbReference>
<dbReference type="Pfam" id="PF00394">
    <property type="entry name" value="Cu-oxidase"/>
    <property type="match status" value="1"/>
</dbReference>
<reference evidence="6 7" key="1">
    <citation type="submission" date="2013-04" db="EMBL/GenBank/DDBJ databases">
        <title>Oceanococcus atlanticus 22II-S10r2 Genome Sequencing.</title>
        <authorList>
            <person name="Lai Q."/>
            <person name="Li G."/>
            <person name="Shao Z."/>
        </authorList>
    </citation>
    <scope>NUCLEOTIDE SEQUENCE [LARGE SCALE GENOMIC DNA]</scope>
    <source>
        <strain evidence="6 7">22II-S10r2</strain>
    </source>
</reference>
<dbReference type="GO" id="GO:0016491">
    <property type="term" value="F:oxidoreductase activity"/>
    <property type="evidence" value="ECO:0007669"/>
    <property type="project" value="UniProtKB-KW"/>
</dbReference>
<dbReference type="Proteomes" id="UP000192342">
    <property type="component" value="Unassembled WGS sequence"/>
</dbReference>
<proteinExistence type="predicted"/>
<evidence type="ECO:0000259" key="4">
    <source>
        <dbReference type="Pfam" id="PF00394"/>
    </source>
</evidence>
<keyword evidence="7" id="KW-1185">Reference proteome</keyword>
<sequence>MQTRLARDAIVKGRDLDSDGDPDEIEIRLEVTELNGHSADLETPALQFQIAPGIYPGLWVFSPKTRGMATTDFLSNKAHAVLRLPSPVIRVEQGDEVTIILENSHYFPHTIHLHGIDHPFLQSDGSGNDGVPMVSEMPVLPGQAKRYRLAPRHPGTFFYHCHVQPQTHILMGLAGMIVVEKNQPNNRLQTLNIGAGRVRHRSAASRESYDREFDLHYQEMDHRLHSLIQETDQPALLAKRMNREYKIAERTPNYYLVNGRSFPLSLRESLVVVAPNERIKLRVLNSGASTNYLHPHGHKPTVTHLDGVPLDQPITRDVIAIGPAQRVDLDLITADDGRHSYGQGVWLMHDHHEPAVTTNGINPGGDVSMIVYESHLQSNGMPKTHGSLEMFFDPAYYRGEIPVWGKLLPHLYGDENTQH</sequence>
<dbReference type="InterPro" id="IPR001117">
    <property type="entry name" value="Cu-oxidase_2nd"/>
</dbReference>
<dbReference type="InterPro" id="IPR008972">
    <property type="entry name" value="Cupredoxin"/>
</dbReference>
<organism evidence="6 7">
    <name type="scientific">Oceanococcus atlanticus</name>
    <dbReference type="NCBI Taxonomy" id="1317117"/>
    <lineage>
        <taxon>Bacteria</taxon>
        <taxon>Pseudomonadati</taxon>
        <taxon>Pseudomonadota</taxon>
        <taxon>Gammaproteobacteria</taxon>
        <taxon>Chromatiales</taxon>
        <taxon>Oceanococcaceae</taxon>
        <taxon>Oceanococcus</taxon>
    </lineage>
</organism>
<evidence type="ECO:0000256" key="3">
    <source>
        <dbReference type="ARBA" id="ARBA00023008"/>
    </source>
</evidence>
<evidence type="ECO:0000256" key="1">
    <source>
        <dbReference type="ARBA" id="ARBA00022723"/>
    </source>
</evidence>
<dbReference type="STRING" id="1317117.ATO7_07392"/>
<gene>
    <name evidence="6" type="ORF">ATO7_07392</name>
</gene>
<protein>
    <submittedName>
        <fullName evidence="6">Multicopper oxidase type 3</fullName>
    </submittedName>
</protein>
<dbReference type="EMBL" id="AQQV01000002">
    <property type="protein sequence ID" value="ORE86845.1"/>
    <property type="molecule type" value="Genomic_DNA"/>
</dbReference>
<keyword evidence="2" id="KW-0560">Oxidoreductase</keyword>
<evidence type="ECO:0000313" key="7">
    <source>
        <dbReference type="Proteomes" id="UP000192342"/>
    </source>
</evidence>
<dbReference type="SUPFAM" id="SSF49503">
    <property type="entry name" value="Cupredoxins"/>
    <property type="match status" value="2"/>
</dbReference>
<feature type="domain" description="Plastocyanin-like" evidence="4">
    <location>
        <begin position="240"/>
        <end position="340"/>
    </location>
</feature>
<dbReference type="Gene3D" id="2.60.40.420">
    <property type="entry name" value="Cupredoxins - blue copper proteins"/>
    <property type="match status" value="2"/>
</dbReference>
<evidence type="ECO:0000256" key="2">
    <source>
        <dbReference type="ARBA" id="ARBA00023002"/>
    </source>
</evidence>
<dbReference type="PANTHER" id="PTHR11709:SF394">
    <property type="entry name" value="FI03373P-RELATED"/>
    <property type="match status" value="1"/>
</dbReference>
<dbReference type="InterPro" id="IPR011707">
    <property type="entry name" value="Cu-oxidase-like_N"/>
</dbReference>
<dbReference type="AlphaFoldDB" id="A0A1Y1SCV8"/>
<keyword evidence="3" id="KW-0186">Copper</keyword>
<dbReference type="GO" id="GO:0005507">
    <property type="term" value="F:copper ion binding"/>
    <property type="evidence" value="ECO:0007669"/>
    <property type="project" value="InterPro"/>
</dbReference>
<name>A0A1Y1SCV8_9GAMM</name>
<evidence type="ECO:0000313" key="6">
    <source>
        <dbReference type="EMBL" id="ORE86845.1"/>
    </source>
</evidence>
<keyword evidence="1" id="KW-0479">Metal-binding</keyword>